<evidence type="ECO:0000259" key="1">
    <source>
        <dbReference type="PROSITE" id="PS50076"/>
    </source>
</evidence>
<dbReference type="Gene3D" id="1.10.287.110">
    <property type="entry name" value="DnaJ domain"/>
    <property type="match status" value="1"/>
</dbReference>
<dbReference type="Gramene" id="RZC55432">
    <property type="protein sequence ID" value="RZC55432"/>
    <property type="gene ID" value="C5167_014297"/>
</dbReference>
<name>A0A4Y7J5V1_PAPSO</name>
<dbReference type="AlphaFoldDB" id="A0A4Y7J5V1"/>
<dbReference type="GO" id="GO:0009507">
    <property type="term" value="C:chloroplast"/>
    <property type="evidence" value="ECO:0007669"/>
    <property type="project" value="EnsemblPlants"/>
</dbReference>
<dbReference type="Gene3D" id="3.30.70.20">
    <property type="match status" value="1"/>
</dbReference>
<dbReference type="STRING" id="3469.A0A4Y7J5V1"/>
<dbReference type="PROSITE" id="PS50076">
    <property type="entry name" value="DNAJ_2"/>
    <property type="match status" value="1"/>
</dbReference>
<feature type="domain" description="J" evidence="1">
    <location>
        <begin position="148"/>
        <end position="215"/>
    </location>
</feature>
<dbReference type="Pfam" id="PF00226">
    <property type="entry name" value="DnaJ"/>
    <property type="match status" value="1"/>
</dbReference>
<dbReference type="PRINTS" id="PR00625">
    <property type="entry name" value="JDOMAIN"/>
</dbReference>
<dbReference type="CDD" id="cd06257">
    <property type="entry name" value="DnaJ"/>
    <property type="match status" value="1"/>
</dbReference>
<dbReference type="InterPro" id="IPR001623">
    <property type="entry name" value="DnaJ_domain"/>
</dbReference>
<dbReference type="SUPFAM" id="SSF46565">
    <property type="entry name" value="Chaperone J-domain"/>
    <property type="match status" value="1"/>
</dbReference>
<accession>A0A4Y7J5V1</accession>
<dbReference type="PANTHER" id="PTHR45295">
    <property type="entry name" value="CHAPERONE PROTEIN DNAJ C76, CHLOROPLASTIC"/>
    <property type="match status" value="1"/>
</dbReference>
<dbReference type="PANTHER" id="PTHR45295:SF3">
    <property type="entry name" value="CHAPERONE DNAJ-DOMAIN SUPERFAMILY PROTEIN"/>
    <property type="match status" value="1"/>
</dbReference>
<proteinExistence type="predicted"/>
<gene>
    <name evidence="2" type="ORF">C5167_014297</name>
</gene>
<dbReference type="EMBL" id="CM010717">
    <property type="protein sequence ID" value="RZC55432.1"/>
    <property type="molecule type" value="Genomic_DNA"/>
</dbReference>
<sequence>MLFIYISLRPRMLSLLSNAWLHFSDVKQKYLYCTFLDKSYTFLWSLMLVTKTTRHILISGQNEIIMEPLISKSALYSAAVSNPNPLISNYAFNGFATTLCSSFPLNLNRNLARNQICLKSCGRSGMLSSFTLHCKEIGRGEYPLSLSSAYEILGVSPYCTFAELKSAFRSKVKQYHPDVSKDVENSDDMIRQVITAYEIISKNPRFNDIDRDKLSNVDPFDEPECEALDIFINETLCIGKGCPSSCVKAAPNAFSFDSWTGTARATIQGQGNDYGIQNAVSGCPRNCIHYVTPSQRIILEELLNSILESPVVATAEADILYSLITKAKFENSRYQKPKKKSSF</sequence>
<protein>
    <recommendedName>
        <fullName evidence="1">J domain-containing protein</fullName>
    </recommendedName>
</protein>
<evidence type="ECO:0000313" key="3">
    <source>
        <dbReference type="Proteomes" id="UP000316621"/>
    </source>
</evidence>
<dbReference type="SUPFAM" id="SSF54862">
    <property type="entry name" value="4Fe-4S ferredoxins"/>
    <property type="match status" value="1"/>
</dbReference>
<keyword evidence="3" id="KW-1185">Reference proteome</keyword>
<dbReference type="InterPro" id="IPR036869">
    <property type="entry name" value="J_dom_sf"/>
</dbReference>
<dbReference type="Proteomes" id="UP000316621">
    <property type="component" value="Chromosome 3"/>
</dbReference>
<reference evidence="2 3" key="1">
    <citation type="journal article" date="2018" name="Science">
        <title>The opium poppy genome and morphinan production.</title>
        <authorList>
            <person name="Guo L."/>
            <person name="Winzer T."/>
            <person name="Yang X."/>
            <person name="Li Y."/>
            <person name="Ning Z."/>
            <person name="He Z."/>
            <person name="Teodor R."/>
            <person name="Lu Y."/>
            <person name="Bowser T.A."/>
            <person name="Graham I.A."/>
            <person name="Ye K."/>
        </authorList>
    </citation>
    <scope>NUCLEOTIDE SEQUENCE [LARGE SCALE GENOMIC DNA]</scope>
    <source>
        <strain evidence="3">cv. HN1</strain>
        <tissue evidence="2">Leaves</tissue>
    </source>
</reference>
<organism evidence="2 3">
    <name type="scientific">Papaver somniferum</name>
    <name type="common">Opium poppy</name>
    <dbReference type="NCBI Taxonomy" id="3469"/>
    <lineage>
        <taxon>Eukaryota</taxon>
        <taxon>Viridiplantae</taxon>
        <taxon>Streptophyta</taxon>
        <taxon>Embryophyta</taxon>
        <taxon>Tracheophyta</taxon>
        <taxon>Spermatophyta</taxon>
        <taxon>Magnoliopsida</taxon>
        <taxon>Ranunculales</taxon>
        <taxon>Papaveraceae</taxon>
        <taxon>Papaveroideae</taxon>
        <taxon>Papaver</taxon>
    </lineage>
</organism>
<dbReference type="SMART" id="SM00271">
    <property type="entry name" value="DnaJ"/>
    <property type="match status" value="1"/>
</dbReference>
<evidence type="ECO:0000313" key="2">
    <source>
        <dbReference type="EMBL" id="RZC55432.1"/>
    </source>
</evidence>